<dbReference type="GO" id="GO:0046872">
    <property type="term" value="F:metal ion binding"/>
    <property type="evidence" value="ECO:0007669"/>
    <property type="project" value="InterPro"/>
</dbReference>
<dbReference type="PANTHER" id="PTHR43585:SF2">
    <property type="entry name" value="ATP-GRASP ENZYME FSQD"/>
    <property type="match status" value="1"/>
</dbReference>
<name>A0A919H3G6_9ACTN</name>
<protein>
    <submittedName>
        <fullName evidence="6">Phosphoribosylglycinamide synthetase</fullName>
    </submittedName>
</protein>
<dbReference type="Proteomes" id="UP000600026">
    <property type="component" value="Unassembled WGS sequence"/>
</dbReference>
<dbReference type="Gene3D" id="3.40.50.20">
    <property type="match status" value="1"/>
</dbReference>
<keyword evidence="3 4" id="KW-0067">ATP-binding</keyword>
<evidence type="ECO:0000313" key="6">
    <source>
        <dbReference type="EMBL" id="GHI89656.1"/>
    </source>
</evidence>
<dbReference type="InterPro" id="IPR011761">
    <property type="entry name" value="ATP-grasp"/>
</dbReference>
<dbReference type="InterPro" id="IPR040570">
    <property type="entry name" value="LAL_C2"/>
</dbReference>
<dbReference type="Pfam" id="PF13535">
    <property type="entry name" value="ATP-grasp_4"/>
    <property type="match status" value="1"/>
</dbReference>
<dbReference type="EMBL" id="BNEE01000006">
    <property type="protein sequence ID" value="GHI89656.1"/>
    <property type="molecule type" value="Genomic_DNA"/>
</dbReference>
<organism evidence="6 7">
    <name type="scientific">Streptomyces xanthophaeus</name>
    <dbReference type="NCBI Taxonomy" id="67385"/>
    <lineage>
        <taxon>Bacteria</taxon>
        <taxon>Bacillati</taxon>
        <taxon>Actinomycetota</taxon>
        <taxon>Actinomycetes</taxon>
        <taxon>Kitasatosporales</taxon>
        <taxon>Streptomycetaceae</taxon>
        <taxon>Streptomyces</taxon>
    </lineage>
</organism>
<dbReference type="PROSITE" id="PS50975">
    <property type="entry name" value="ATP_GRASP"/>
    <property type="match status" value="1"/>
</dbReference>
<proteinExistence type="predicted"/>
<evidence type="ECO:0000256" key="3">
    <source>
        <dbReference type="ARBA" id="ARBA00022840"/>
    </source>
</evidence>
<evidence type="ECO:0000256" key="2">
    <source>
        <dbReference type="ARBA" id="ARBA00022741"/>
    </source>
</evidence>
<evidence type="ECO:0000256" key="1">
    <source>
        <dbReference type="ARBA" id="ARBA00022598"/>
    </source>
</evidence>
<dbReference type="Gene3D" id="3.30.470.20">
    <property type="entry name" value="ATP-grasp fold, B domain"/>
    <property type="match status" value="1"/>
</dbReference>
<dbReference type="RefSeq" id="WP_037896048.1">
    <property type="nucleotide sequence ID" value="NZ_BNEE01000006.1"/>
</dbReference>
<accession>A0A919H3G6</accession>
<dbReference type="InterPro" id="IPR052032">
    <property type="entry name" value="ATP-dep_AA_Ligase"/>
</dbReference>
<evidence type="ECO:0000259" key="5">
    <source>
        <dbReference type="PROSITE" id="PS50975"/>
    </source>
</evidence>
<evidence type="ECO:0000256" key="4">
    <source>
        <dbReference type="PROSITE-ProRule" id="PRU00409"/>
    </source>
</evidence>
<dbReference type="Pfam" id="PF18130">
    <property type="entry name" value="ATPgrasp_N"/>
    <property type="match status" value="1"/>
</dbReference>
<dbReference type="PANTHER" id="PTHR43585">
    <property type="entry name" value="FUMIPYRROLE BIOSYNTHESIS PROTEIN C"/>
    <property type="match status" value="1"/>
</dbReference>
<dbReference type="SUPFAM" id="SSF56059">
    <property type="entry name" value="Glutathione synthetase ATP-binding domain-like"/>
    <property type="match status" value="1"/>
</dbReference>
<comment type="caution">
    <text evidence="6">The sequence shown here is derived from an EMBL/GenBank/DDBJ whole genome shotgun (WGS) entry which is preliminary data.</text>
</comment>
<dbReference type="InterPro" id="IPR041472">
    <property type="entry name" value="BL00235/CARNS1_N"/>
</dbReference>
<dbReference type="GO" id="GO:0016874">
    <property type="term" value="F:ligase activity"/>
    <property type="evidence" value="ECO:0007669"/>
    <property type="project" value="UniProtKB-KW"/>
</dbReference>
<keyword evidence="7" id="KW-1185">Reference proteome</keyword>
<gene>
    <name evidence="6" type="ORF">Sxan_70200</name>
</gene>
<sequence length="421" mass="45851">MTDRPLVALVYQRPGMPWMFEGARRAEVDVVLIHRPNPRPDEALPAQLPPAVVRTVALDIFGDEAAALAAIEELHRERPLAALVTALDVAVPFTAKAARALGLPGLSEETSFAVRDKREMRRRLDQAGLNTPAYVALSGPEDWKLAADLVFPVVVKPAGGFTSLGVTRVDSAEELQTTVNSVWEVCRRYLGYGGDSAQFEGLVVEEYLDGDEYCIESLSYRGQVKIHTIGYKGRPEGPFFEEKVYRAPAPLSPEVERSIVEQITGAHAALGVTDGPTHSELRLRGEQAYLLEMGARVGASGASHHIVESVTGADFAADTFRIAMGREPLGWHEPVQHVGTGAMYFVPVGGSGLITGIAGLDEAAADPRVDRIIQLLHPGNRILPYPEYSGYPGFVFSRHDSYEDAEEFHDGLDESVAIHYE</sequence>
<feature type="domain" description="ATP-grasp" evidence="5">
    <location>
        <begin position="121"/>
        <end position="324"/>
    </location>
</feature>
<keyword evidence="1" id="KW-0436">Ligase</keyword>
<dbReference type="Pfam" id="PF18603">
    <property type="entry name" value="LAL_C2"/>
    <property type="match status" value="1"/>
</dbReference>
<dbReference type="AlphaFoldDB" id="A0A919H3G6"/>
<dbReference type="GO" id="GO:0005524">
    <property type="term" value="F:ATP binding"/>
    <property type="evidence" value="ECO:0007669"/>
    <property type="project" value="UniProtKB-UniRule"/>
</dbReference>
<reference evidence="6" key="1">
    <citation type="submission" date="2020-09" db="EMBL/GenBank/DDBJ databases">
        <title>Whole genome shotgun sequence of Streptomyces xanthophaeus NBRC 12829.</title>
        <authorList>
            <person name="Komaki H."/>
            <person name="Tamura T."/>
        </authorList>
    </citation>
    <scope>NUCLEOTIDE SEQUENCE</scope>
    <source>
        <strain evidence="6">NBRC 12829</strain>
    </source>
</reference>
<evidence type="ECO:0000313" key="7">
    <source>
        <dbReference type="Proteomes" id="UP000600026"/>
    </source>
</evidence>
<keyword evidence="2 4" id="KW-0547">Nucleotide-binding</keyword>